<dbReference type="InterPro" id="IPR001308">
    <property type="entry name" value="ETF_a/FixB"/>
</dbReference>
<dbReference type="eggNOG" id="COG2025">
    <property type="taxonomic scope" value="Bacteria"/>
</dbReference>
<dbReference type="SUPFAM" id="SSF52467">
    <property type="entry name" value="DHS-like NAD/FAD-binding domain"/>
    <property type="match status" value="1"/>
</dbReference>
<dbReference type="RefSeq" id="WP_005957108.1">
    <property type="nucleotide sequence ID" value="NZ_CAXOUM010000022.1"/>
</dbReference>
<gene>
    <name evidence="4" type="ORF">A2J07_04675</name>
</gene>
<dbReference type="SUPFAM" id="SSF52402">
    <property type="entry name" value="Adenine nucleotide alpha hydrolases-like"/>
    <property type="match status" value="1"/>
</dbReference>
<dbReference type="InterPro" id="IPR014729">
    <property type="entry name" value="Rossmann-like_a/b/a_fold"/>
</dbReference>
<dbReference type="InterPro" id="IPR014730">
    <property type="entry name" value="ETF_a/b_N"/>
</dbReference>
<protein>
    <submittedName>
        <fullName evidence="4">Electron transporter</fullName>
    </submittedName>
</protein>
<dbReference type="Gene3D" id="3.40.50.620">
    <property type="entry name" value="HUPs"/>
    <property type="match status" value="1"/>
</dbReference>
<dbReference type="PANTHER" id="PTHR43153">
    <property type="entry name" value="ELECTRON TRANSFER FLAVOPROTEIN ALPHA"/>
    <property type="match status" value="1"/>
</dbReference>
<comment type="caution">
    <text evidence="4">The sequence shown here is derived from an EMBL/GenBank/DDBJ whole genome shotgun (WGS) entry which is preliminary data.</text>
</comment>
<dbReference type="GO" id="GO:0033539">
    <property type="term" value="P:fatty acid beta-oxidation using acyl-CoA dehydrogenase"/>
    <property type="evidence" value="ECO:0007669"/>
    <property type="project" value="TreeGrafter"/>
</dbReference>
<reference evidence="4 5" key="1">
    <citation type="submission" date="2016-03" db="EMBL/GenBank/DDBJ databases">
        <title>Comparative genomics of human isolates of Fusobacterium necrophorum.</title>
        <authorList>
            <person name="Jensen A."/>
            <person name="Bank S."/>
            <person name="Andersen P.S."/>
            <person name="Kristensen L.H."/>
            <person name="Prag J."/>
        </authorList>
    </citation>
    <scope>NUCLEOTIDE SEQUENCE [LARGE SCALE GENOMIC DNA]</scope>
    <source>
        <strain evidence="4 5">LS_1264</strain>
    </source>
</reference>
<evidence type="ECO:0000256" key="1">
    <source>
        <dbReference type="ARBA" id="ARBA00005817"/>
    </source>
</evidence>
<accession>A0A162IWR1</accession>
<dbReference type="GO" id="GO:0050660">
    <property type="term" value="F:flavin adenine dinucleotide binding"/>
    <property type="evidence" value="ECO:0007669"/>
    <property type="project" value="InterPro"/>
</dbReference>
<organism evidence="4 5">
    <name type="scientific">Fusobacterium necrophorum subsp. funduliforme</name>
    <dbReference type="NCBI Taxonomy" id="143387"/>
    <lineage>
        <taxon>Bacteria</taxon>
        <taxon>Fusobacteriati</taxon>
        <taxon>Fusobacteriota</taxon>
        <taxon>Fusobacteriia</taxon>
        <taxon>Fusobacteriales</taxon>
        <taxon>Fusobacteriaceae</taxon>
        <taxon>Fusobacterium</taxon>
    </lineage>
</organism>
<dbReference type="EMBL" id="LVEA01000031">
    <property type="protein sequence ID" value="KYL04605.1"/>
    <property type="molecule type" value="Genomic_DNA"/>
</dbReference>
<evidence type="ECO:0000259" key="2">
    <source>
        <dbReference type="Pfam" id="PF00766"/>
    </source>
</evidence>
<dbReference type="InterPro" id="IPR014731">
    <property type="entry name" value="ETF_asu_C"/>
</dbReference>
<dbReference type="Gene3D" id="3.40.50.1220">
    <property type="entry name" value="TPP-binding domain"/>
    <property type="match status" value="1"/>
</dbReference>
<dbReference type="KEGG" id="fnf:BSQ88_03040"/>
<dbReference type="GO" id="GO:0009055">
    <property type="term" value="F:electron transfer activity"/>
    <property type="evidence" value="ECO:0007669"/>
    <property type="project" value="InterPro"/>
</dbReference>
<evidence type="ECO:0000313" key="5">
    <source>
        <dbReference type="Proteomes" id="UP000075816"/>
    </source>
</evidence>
<dbReference type="PANTHER" id="PTHR43153:SF1">
    <property type="entry name" value="ELECTRON TRANSFER FLAVOPROTEIN SUBUNIT ALPHA, MITOCHONDRIAL"/>
    <property type="match status" value="1"/>
</dbReference>
<feature type="domain" description="Electron transfer flavoprotein alpha/beta-subunit N-terminal" evidence="3">
    <location>
        <begin position="77"/>
        <end position="162"/>
    </location>
</feature>
<dbReference type="Pfam" id="PF00766">
    <property type="entry name" value="ETF_alpha"/>
    <property type="match status" value="1"/>
</dbReference>
<dbReference type="Pfam" id="PF01012">
    <property type="entry name" value="ETF"/>
    <property type="match status" value="1"/>
</dbReference>
<evidence type="ECO:0000313" key="4">
    <source>
        <dbReference type="EMBL" id="KYL04605.1"/>
    </source>
</evidence>
<proteinExistence type="inferred from homology"/>
<comment type="similarity">
    <text evidence="1">Belongs to the ETF alpha-subunit/FixB family.</text>
</comment>
<name>A0A162IWR1_9FUSO</name>
<dbReference type="Proteomes" id="UP000075816">
    <property type="component" value="Unassembled WGS sequence"/>
</dbReference>
<sequence>MNTLLYIREENLLGNRSQELLNIVSFWKKQQGGNISVAMLGEEKATIVEQIREWPIENIFFFPTEIESSFPKMLSFFQNILGKEEIDCICMGNGIHERELAPYLAAAFAWKFIPNIVAFELKEKEIAWKRFLYGTRAVEESVSEKKNIVVTISGNIYKKEEKEVASHLKSSSVESGVDNILPYLLKAREQKEMQKHPLETAKIVIGVGKGIKGKENFPMIEELADLMGATIGVTRSVVDNGWRPEYEKIGQTGKIIKPELYLGFGISGAMQHMAGVQQARHIIMVNNNPNAESFRSSDFGIVADLFEVVPKLISMLKAK</sequence>
<evidence type="ECO:0000259" key="3">
    <source>
        <dbReference type="Pfam" id="PF01012"/>
    </source>
</evidence>
<dbReference type="AlphaFoldDB" id="A0A162IWR1"/>
<dbReference type="InterPro" id="IPR029035">
    <property type="entry name" value="DHS-like_NAD/FAD-binding_dom"/>
</dbReference>
<feature type="domain" description="Electron transfer flavoprotein alpha subunit C-terminal" evidence="2">
    <location>
        <begin position="198"/>
        <end position="277"/>
    </location>
</feature>